<dbReference type="Pfam" id="PF00270">
    <property type="entry name" value="DEAD"/>
    <property type="match status" value="1"/>
</dbReference>
<evidence type="ECO:0000256" key="7">
    <source>
        <dbReference type="ARBA" id="ARBA00023204"/>
    </source>
</evidence>
<dbReference type="InterPro" id="IPR012340">
    <property type="entry name" value="NA-bd_OB-fold"/>
</dbReference>
<dbReference type="InterPro" id="IPR027417">
    <property type="entry name" value="P-loop_NTPase"/>
</dbReference>
<dbReference type="InterPro" id="IPR047112">
    <property type="entry name" value="RecG/Mfd"/>
</dbReference>
<name>A0ABS7T145_9FIRM</name>
<evidence type="ECO:0000256" key="3">
    <source>
        <dbReference type="ARBA" id="ARBA00022801"/>
    </source>
</evidence>
<evidence type="ECO:0000259" key="8">
    <source>
        <dbReference type="PROSITE" id="PS51192"/>
    </source>
</evidence>
<feature type="domain" description="Helicase ATP-binding" evidence="8">
    <location>
        <begin position="277"/>
        <end position="436"/>
    </location>
</feature>
<proteinExistence type="predicted"/>
<keyword evidence="2" id="KW-0227">DNA damage</keyword>
<evidence type="ECO:0000256" key="1">
    <source>
        <dbReference type="ARBA" id="ARBA00022741"/>
    </source>
</evidence>
<dbReference type="SMART" id="SM00487">
    <property type="entry name" value="DEXDc"/>
    <property type="match status" value="1"/>
</dbReference>
<dbReference type="Pfam" id="PF00271">
    <property type="entry name" value="Helicase_C"/>
    <property type="match status" value="1"/>
</dbReference>
<dbReference type="PANTHER" id="PTHR47964:SF1">
    <property type="entry name" value="ATP-DEPENDENT DNA HELICASE HOMOLOG RECG, CHLOROPLASTIC"/>
    <property type="match status" value="1"/>
</dbReference>
<organism evidence="10 11">
    <name type="scientific">Anaerococcus murdochii</name>
    <dbReference type="NCBI Taxonomy" id="411577"/>
    <lineage>
        <taxon>Bacteria</taxon>
        <taxon>Bacillati</taxon>
        <taxon>Bacillota</taxon>
        <taxon>Tissierellia</taxon>
        <taxon>Tissierellales</taxon>
        <taxon>Peptoniphilaceae</taxon>
        <taxon>Anaerococcus</taxon>
    </lineage>
</organism>
<dbReference type="Gene3D" id="3.40.50.300">
    <property type="entry name" value="P-loop containing nucleotide triphosphate hydrolases"/>
    <property type="match status" value="2"/>
</dbReference>
<keyword evidence="5" id="KW-0067">ATP-binding</keyword>
<dbReference type="PROSITE" id="PS51194">
    <property type="entry name" value="HELICASE_CTER"/>
    <property type="match status" value="1"/>
</dbReference>
<sequence>MVVSQFITTKLPLSREVTSLKGIGPKKAQALARLDIYTISDLYSYYPREYEDRRLKSSVLKASPTRSYYFEWKAISKPYVKRLKNMTISYMYFAEGDFKKIRVVWFNDRFSIRKIQLNTSYKFYTKVTYNEGFYEAVNPLFEDLDGEEIGGIYSIYPLTSGLSQKNLNSFIKEALKNFEPREEILSKGIKEKFNLLDRDEALNEVHFPKDIDTLLKAKSDIKIGDLLKELIFLDYVGKLQRTKQEISLTYNLDEILSKLDFSLTRSQLRSLKEILEDSGKEISMNRLLIGDVGSGKTIVAMLVMLVFAKNSYQSAMMVPTEVLAIQQFEKYKDFMDSFGVELALLTGSTKEKDEIKRRLKDGSIDMVVGTHALIEDDVDFKNLRLVVNDEQHRFGVRQRQELARKGINTNYLTMTATPIPRTLSLRINKMLDLSIINELPKGRAEVFTSIINEDHQEIIFENIKDSLEEGRQVYVVTTNIDAEDTNSVENLYKKYKKIFKPYRVEKLHGKLKPSIKEDILAKFNNHEIDIIVSTTVIEVGIDVANANTMVIYNSNNFGLSQLHQLRGRVGRGSYESYCYLISKDTNPNSKLNILVDSNDGFVISQKDYELRGGGKILSLIQHGKNISEIEYLKMTEEETDKTFEIFDYLKENSFEGVNLEYIKDYFDEDKDIILN</sequence>
<keyword evidence="3" id="KW-0378">Hydrolase</keyword>
<dbReference type="SMART" id="SM00490">
    <property type="entry name" value="HELICc"/>
    <property type="match status" value="2"/>
</dbReference>
<dbReference type="Proteomes" id="UP000734271">
    <property type="component" value="Unassembled WGS sequence"/>
</dbReference>
<dbReference type="SUPFAM" id="SSF50249">
    <property type="entry name" value="Nucleic acid-binding proteins"/>
    <property type="match status" value="1"/>
</dbReference>
<dbReference type="PROSITE" id="PS51192">
    <property type="entry name" value="HELICASE_ATP_BIND_1"/>
    <property type="match status" value="1"/>
</dbReference>
<evidence type="ECO:0000256" key="6">
    <source>
        <dbReference type="ARBA" id="ARBA00023125"/>
    </source>
</evidence>
<protein>
    <submittedName>
        <fullName evidence="10">ATP-dependent DNA helicase RecG</fullName>
    </submittedName>
</protein>
<keyword evidence="1" id="KW-0547">Nucleotide-binding</keyword>
<dbReference type="InterPro" id="IPR001650">
    <property type="entry name" value="Helicase_C-like"/>
</dbReference>
<reference evidence="10 11" key="1">
    <citation type="submission" date="2021-08" db="EMBL/GenBank/DDBJ databases">
        <title>FDA dAtabase for Regulatory Grade micrObial Sequences (FDA-ARGOS): Supporting development and validation of Infectious Disease Dx tests.</title>
        <authorList>
            <person name="Sproer C."/>
            <person name="Gronow S."/>
            <person name="Severitt S."/>
            <person name="Schroder I."/>
            <person name="Tallon L."/>
            <person name="Sadzewicz L."/>
            <person name="Zhao X."/>
            <person name="Boylan J."/>
            <person name="Ott S."/>
            <person name="Bowen H."/>
            <person name="Vavikolanu K."/>
            <person name="Hazen T."/>
            <person name="Aluvathingal J."/>
            <person name="Nadendla S."/>
            <person name="Lowell S."/>
            <person name="Myers T."/>
            <person name="Yan Y."/>
            <person name="Sichtig H."/>
        </authorList>
    </citation>
    <scope>NUCLEOTIDE SEQUENCE [LARGE SCALE GENOMIC DNA]</scope>
    <source>
        <strain evidence="10 11">FDAARGOS_1460</strain>
    </source>
</reference>
<comment type="caution">
    <text evidence="10">The sequence shown here is derived from an EMBL/GenBank/DDBJ whole genome shotgun (WGS) entry which is preliminary data.</text>
</comment>
<keyword evidence="6" id="KW-0238">DNA-binding</keyword>
<dbReference type="Pfam" id="PF17191">
    <property type="entry name" value="RecG_wedge"/>
    <property type="match status" value="1"/>
</dbReference>
<dbReference type="EMBL" id="JAIPME010000002">
    <property type="protein sequence ID" value="MBZ2387509.1"/>
    <property type="molecule type" value="Genomic_DNA"/>
</dbReference>
<evidence type="ECO:0000256" key="5">
    <source>
        <dbReference type="ARBA" id="ARBA00022840"/>
    </source>
</evidence>
<dbReference type="InterPro" id="IPR014001">
    <property type="entry name" value="Helicase_ATP-bd"/>
</dbReference>
<gene>
    <name evidence="10" type="ORF">K8P03_09455</name>
</gene>
<evidence type="ECO:0000256" key="4">
    <source>
        <dbReference type="ARBA" id="ARBA00022806"/>
    </source>
</evidence>
<dbReference type="SUPFAM" id="SSF52540">
    <property type="entry name" value="P-loop containing nucleoside triphosphate hydrolases"/>
    <property type="match status" value="1"/>
</dbReference>
<evidence type="ECO:0000313" key="10">
    <source>
        <dbReference type="EMBL" id="MBZ2387509.1"/>
    </source>
</evidence>
<dbReference type="GO" id="GO:0004386">
    <property type="term" value="F:helicase activity"/>
    <property type="evidence" value="ECO:0007669"/>
    <property type="project" value="UniProtKB-KW"/>
</dbReference>
<keyword evidence="11" id="KW-1185">Reference proteome</keyword>
<keyword evidence="4 10" id="KW-0347">Helicase</keyword>
<feature type="domain" description="Helicase C-terminal" evidence="9">
    <location>
        <begin position="462"/>
        <end position="609"/>
    </location>
</feature>
<dbReference type="PANTHER" id="PTHR47964">
    <property type="entry name" value="ATP-DEPENDENT DNA HELICASE HOMOLOG RECG, CHLOROPLASTIC"/>
    <property type="match status" value="1"/>
</dbReference>
<evidence type="ECO:0000313" key="11">
    <source>
        <dbReference type="Proteomes" id="UP000734271"/>
    </source>
</evidence>
<keyword evidence="7" id="KW-0234">DNA repair</keyword>
<accession>A0ABS7T145</accession>
<dbReference type="InterPro" id="IPR011545">
    <property type="entry name" value="DEAD/DEAH_box_helicase_dom"/>
</dbReference>
<evidence type="ECO:0000256" key="2">
    <source>
        <dbReference type="ARBA" id="ARBA00022763"/>
    </source>
</evidence>
<evidence type="ECO:0000259" key="9">
    <source>
        <dbReference type="PROSITE" id="PS51194"/>
    </source>
</evidence>
<dbReference type="InterPro" id="IPR033454">
    <property type="entry name" value="RecG_wedge"/>
</dbReference>